<proteinExistence type="predicted"/>
<evidence type="ECO:0000313" key="3">
    <source>
        <dbReference type="Proteomes" id="UP001066276"/>
    </source>
</evidence>
<dbReference type="EMBL" id="JANPWB010000014">
    <property type="protein sequence ID" value="KAJ1099378.1"/>
    <property type="molecule type" value="Genomic_DNA"/>
</dbReference>
<reference evidence="2" key="1">
    <citation type="journal article" date="2022" name="bioRxiv">
        <title>Sequencing and chromosome-scale assembly of the giantPleurodeles waltlgenome.</title>
        <authorList>
            <person name="Brown T."/>
            <person name="Elewa A."/>
            <person name="Iarovenko S."/>
            <person name="Subramanian E."/>
            <person name="Araus A.J."/>
            <person name="Petzold A."/>
            <person name="Susuki M."/>
            <person name="Suzuki K.-i.T."/>
            <person name="Hayashi T."/>
            <person name="Toyoda A."/>
            <person name="Oliveira C."/>
            <person name="Osipova E."/>
            <person name="Leigh N.D."/>
            <person name="Simon A."/>
            <person name="Yun M.H."/>
        </authorList>
    </citation>
    <scope>NUCLEOTIDE SEQUENCE</scope>
    <source>
        <strain evidence="2">20211129_DDA</strain>
        <tissue evidence="2">Liver</tissue>
    </source>
</reference>
<comment type="caution">
    <text evidence="2">The sequence shown here is derived from an EMBL/GenBank/DDBJ whole genome shotgun (WGS) entry which is preliminary data.</text>
</comment>
<dbReference type="AlphaFoldDB" id="A0AAV7MBU2"/>
<gene>
    <name evidence="2" type="ORF">NDU88_004479</name>
</gene>
<name>A0AAV7MBU2_PLEWA</name>
<protein>
    <submittedName>
        <fullName evidence="2">Uncharacterized protein</fullName>
    </submittedName>
</protein>
<accession>A0AAV7MBU2</accession>
<feature type="region of interest" description="Disordered" evidence="1">
    <location>
        <begin position="1"/>
        <end position="37"/>
    </location>
</feature>
<keyword evidence="3" id="KW-1185">Reference proteome</keyword>
<evidence type="ECO:0000313" key="2">
    <source>
        <dbReference type="EMBL" id="KAJ1099378.1"/>
    </source>
</evidence>
<dbReference type="Proteomes" id="UP001066276">
    <property type="component" value="Chromosome 10"/>
</dbReference>
<organism evidence="2 3">
    <name type="scientific">Pleurodeles waltl</name>
    <name type="common">Iberian ribbed newt</name>
    <dbReference type="NCBI Taxonomy" id="8319"/>
    <lineage>
        <taxon>Eukaryota</taxon>
        <taxon>Metazoa</taxon>
        <taxon>Chordata</taxon>
        <taxon>Craniata</taxon>
        <taxon>Vertebrata</taxon>
        <taxon>Euteleostomi</taxon>
        <taxon>Amphibia</taxon>
        <taxon>Batrachia</taxon>
        <taxon>Caudata</taxon>
        <taxon>Salamandroidea</taxon>
        <taxon>Salamandridae</taxon>
        <taxon>Pleurodelinae</taxon>
        <taxon>Pleurodeles</taxon>
    </lineage>
</organism>
<sequence>MADQLPASPSLQGSSKGGAGELRGRWSEAGSEPGDTLSLCSPGERCLTLNVLHTGLGSPRSSGGRRLESGRPEILCLGLLGRVRAPIAGDLRGQIGGRGWAGWPASESVAAVGCCAGPLELGPVRSVADMGPGPGAWCPPFTAVVGATNWNV</sequence>
<evidence type="ECO:0000256" key="1">
    <source>
        <dbReference type="SAM" id="MobiDB-lite"/>
    </source>
</evidence>